<feature type="compositionally biased region" description="Polar residues" evidence="1">
    <location>
        <begin position="262"/>
        <end position="273"/>
    </location>
</feature>
<comment type="caution">
    <text evidence="2">The sequence shown here is derived from an EMBL/GenBank/DDBJ whole genome shotgun (WGS) entry which is preliminary data.</text>
</comment>
<dbReference type="AlphaFoldDB" id="A0A8H4VPQ7"/>
<keyword evidence="3" id="KW-1185">Reference proteome</keyword>
<evidence type="ECO:0000313" key="2">
    <source>
        <dbReference type="EMBL" id="KAF4617788.1"/>
    </source>
</evidence>
<accession>A0A8H4VPQ7</accession>
<dbReference type="Proteomes" id="UP000521872">
    <property type="component" value="Unassembled WGS sequence"/>
</dbReference>
<evidence type="ECO:0000256" key="1">
    <source>
        <dbReference type="SAM" id="MobiDB-lite"/>
    </source>
</evidence>
<feature type="compositionally biased region" description="Basic and acidic residues" evidence="1">
    <location>
        <begin position="304"/>
        <end position="317"/>
    </location>
</feature>
<reference evidence="2 3" key="1">
    <citation type="submission" date="2019-12" db="EMBL/GenBank/DDBJ databases">
        <authorList>
            <person name="Floudas D."/>
            <person name="Bentzer J."/>
            <person name="Ahren D."/>
            <person name="Johansson T."/>
            <person name="Persson P."/>
            <person name="Tunlid A."/>
        </authorList>
    </citation>
    <scope>NUCLEOTIDE SEQUENCE [LARGE SCALE GENOMIC DNA]</scope>
    <source>
        <strain evidence="2 3">CBS 102.39</strain>
    </source>
</reference>
<gene>
    <name evidence="2" type="ORF">D9613_006162</name>
</gene>
<evidence type="ECO:0000313" key="3">
    <source>
        <dbReference type="Proteomes" id="UP000521872"/>
    </source>
</evidence>
<dbReference type="EMBL" id="JAACJL010000030">
    <property type="protein sequence ID" value="KAF4617788.1"/>
    <property type="molecule type" value="Genomic_DNA"/>
</dbReference>
<feature type="region of interest" description="Disordered" evidence="1">
    <location>
        <begin position="237"/>
        <end position="324"/>
    </location>
</feature>
<evidence type="ECO:0008006" key="4">
    <source>
        <dbReference type="Google" id="ProtNLM"/>
    </source>
</evidence>
<organism evidence="2 3">
    <name type="scientific">Agrocybe pediades</name>
    <dbReference type="NCBI Taxonomy" id="84607"/>
    <lineage>
        <taxon>Eukaryota</taxon>
        <taxon>Fungi</taxon>
        <taxon>Dikarya</taxon>
        <taxon>Basidiomycota</taxon>
        <taxon>Agaricomycotina</taxon>
        <taxon>Agaricomycetes</taxon>
        <taxon>Agaricomycetidae</taxon>
        <taxon>Agaricales</taxon>
        <taxon>Agaricineae</taxon>
        <taxon>Strophariaceae</taxon>
        <taxon>Agrocybe</taxon>
    </lineage>
</organism>
<sequence>MRQLPLLFTEQFYHVLAHTPFIHQPSSLCSTQKKYRDFRRFKSEGARPTYRRSYILLLVPQLLSTLRPAPIHTYPGPSCNPLPQITTLPYSTKALKDTHLKTLKQEAAERWQQSGRPERFDRDIDEKYPYDDFRKQQAKLTRAKSSILMQIRTGHLPLNAYLHRFGQHHTSRCSACYQTTRRHKEETLKHYLFECPEYRWERAELDRKMGRNSRDLKALLGSNKSIKALMEYIAATGRLRTQPSENETNPTGDHRRPPPTPESSLETQDNRMSGRTHTRRTRDTSHNNTILCAGPSDQALSGKKAREGVHRDNKDNRQSTTSALQTAFPCRADWGGERYGRAPAVQKGLKGIKLA</sequence>
<protein>
    <recommendedName>
        <fullName evidence="4">Reverse transcriptase zinc-binding domain-containing protein</fullName>
    </recommendedName>
</protein>
<feature type="compositionally biased region" description="Polar residues" evidence="1">
    <location>
        <begin position="239"/>
        <end position="251"/>
    </location>
</feature>
<name>A0A8H4VPQ7_9AGAR</name>
<proteinExistence type="predicted"/>